<gene>
    <name evidence="9" type="ORF">BQ2448_5356</name>
</gene>
<dbReference type="AlphaFoldDB" id="A0A238F402"/>
<dbReference type="Pfam" id="PF00450">
    <property type="entry name" value="Peptidase_S10"/>
    <property type="match status" value="1"/>
</dbReference>
<proteinExistence type="inferred from homology"/>
<feature type="compositionally biased region" description="Basic and acidic residues" evidence="8">
    <location>
        <begin position="96"/>
        <end position="107"/>
    </location>
</feature>
<dbReference type="InterPro" id="IPR029058">
    <property type="entry name" value="AB_hydrolase_fold"/>
</dbReference>
<accession>A0A238F402</accession>
<dbReference type="GO" id="GO:0006508">
    <property type="term" value="P:proteolysis"/>
    <property type="evidence" value="ECO:0007669"/>
    <property type="project" value="UniProtKB-KW"/>
</dbReference>
<feature type="signal peptide" evidence="7">
    <location>
        <begin position="1"/>
        <end position="18"/>
    </location>
</feature>
<dbReference type="InterPro" id="IPR033124">
    <property type="entry name" value="Ser_caboxypep_his_AS"/>
</dbReference>
<evidence type="ECO:0000256" key="4">
    <source>
        <dbReference type="ARBA" id="ARBA00022729"/>
    </source>
</evidence>
<dbReference type="EMBL" id="FMSP01000002">
    <property type="protein sequence ID" value="SCV67745.1"/>
    <property type="molecule type" value="Genomic_DNA"/>
</dbReference>
<dbReference type="PROSITE" id="PS00560">
    <property type="entry name" value="CARBOXYPEPT_SER_HIS"/>
    <property type="match status" value="1"/>
</dbReference>
<keyword evidence="2 7" id="KW-0121">Carboxypeptidase</keyword>
<protein>
    <recommendedName>
        <fullName evidence="7">Carboxypeptidase</fullName>
        <ecNumber evidence="7">3.4.16.-</ecNumber>
    </recommendedName>
</protein>
<evidence type="ECO:0000256" key="3">
    <source>
        <dbReference type="ARBA" id="ARBA00022670"/>
    </source>
</evidence>
<reference evidence="10" key="1">
    <citation type="submission" date="2016-09" db="EMBL/GenBank/DDBJ databases">
        <authorList>
            <person name="Jeantristanb JTB J.-T."/>
            <person name="Ricardo R."/>
        </authorList>
    </citation>
    <scope>NUCLEOTIDE SEQUENCE [LARGE SCALE GENOMIC DNA]</scope>
</reference>
<dbReference type="InterPro" id="IPR001563">
    <property type="entry name" value="Peptidase_S10"/>
</dbReference>
<sequence>MWTLLLLPIALAATSVFASGDNPLQARPQITFNSGSLQGAIERGSDRVGTWASQGVRKFDSFVHGNGMMYELITHSDFPEYSIRLKEPKPSSGQPRLDRPIANDEKVQPPSPPLPTAQLCDDTVKSYSGYLDLDEDNHFFFWFFESRSANPANDPLVLWLNGGPGCSSSTGLLFELGPCSIADEGKSTTWNKYSWTEKANVIFLDSPMNVGYSKGTKTINNSQETAKDIYAFLQLFYQKFQKFIKNDFHLTGESYAGTYIPNIASAIFNNNKNLDVTKSKMIRIPLASMAIGNGLTDTYTQFASVPTFSCGGGIHKPIFDEQTCASFGSKVAMCQSLTKACYNAPSRFTCVPATLTCWQVASPIQSSGLNPYDITKKCDRDGADGPLCYKQMQWIETYLNQDEVKKELGADPETSFASCNMQMNQAFTFNGDVAHNTAALIPEMLEAGIRILIYAGELDFMCNYIGNLEWTLALPWSGQAEYRQAKLHSFTMPNGDAAGLTKSHRGLTYLQVHGAGHMVPYDKPKEALEMISRWMRSDEF</sequence>
<name>A0A238F402_9BASI</name>
<dbReference type="PANTHER" id="PTHR11802:SF113">
    <property type="entry name" value="SERINE CARBOXYPEPTIDASE CTSA-4.1"/>
    <property type="match status" value="1"/>
</dbReference>
<keyword evidence="4 7" id="KW-0732">Signal</keyword>
<dbReference type="SUPFAM" id="SSF53474">
    <property type="entry name" value="alpha/beta-Hydrolases"/>
    <property type="match status" value="1"/>
</dbReference>
<dbReference type="STRING" id="269621.A0A238F402"/>
<dbReference type="InterPro" id="IPR018202">
    <property type="entry name" value="Ser_caboxypep_ser_AS"/>
</dbReference>
<keyword evidence="5 7" id="KW-0378">Hydrolase</keyword>
<keyword evidence="3 7" id="KW-0645">Protease</keyword>
<evidence type="ECO:0000313" key="9">
    <source>
        <dbReference type="EMBL" id="SCV67745.1"/>
    </source>
</evidence>
<keyword evidence="10" id="KW-1185">Reference proteome</keyword>
<comment type="similarity">
    <text evidence="1 7">Belongs to the peptidase S10 family.</text>
</comment>
<dbReference type="Gene3D" id="1.10.287.410">
    <property type="match status" value="1"/>
</dbReference>
<feature type="region of interest" description="Disordered" evidence="8">
    <location>
        <begin position="84"/>
        <end position="118"/>
    </location>
</feature>
<evidence type="ECO:0000256" key="8">
    <source>
        <dbReference type="SAM" id="MobiDB-lite"/>
    </source>
</evidence>
<dbReference type="Proteomes" id="UP000198372">
    <property type="component" value="Unassembled WGS sequence"/>
</dbReference>
<evidence type="ECO:0000256" key="1">
    <source>
        <dbReference type="ARBA" id="ARBA00009431"/>
    </source>
</evidence>
<dbReference type="EC" id="3.4.16.-" evidence="7"/>
<dbReference type="GO" id="GO:0004185">
    <property type="term" value="F:serine-type carboxypeptidase activity"/>
    <property type="evidence" value="ECO:0007669"/>
    <property type="project" value="UniProtKB-UniRule"/>
</dbReference>
<evidence type="ECO:0000256" key="5">
    <source>
        <dbReference type="ARBA" id="ARBA00022801"/>
    </source>
</evidence>
<dbReference type="PROSITE" id="PS00131">
    <property type="entry name" value="CARBOXYPEPT_SER_SER"/>
    <property type="match status" value="1"/>
</dbReference>
<feature type="chain" id="PRO_5011813616" description="Carboxypeptidase" evidence="7">
    <location>
        <begin position="19"/>
        <end position="540"/>
    </location>
</feature>
<evidence type="ECO:0000256" key="2">
    <source>
        <dbReference type="ARBA" id="ARBA00022645"/>
    </source>
</evidence>
<dbReference type="PANTHER" id="PTHR11802">
    <property type="entry name" value="SERINE PROTEASE FAMILY S10 SERINE CARBOXYPEPTIDASE"/>
    <property type="match status" value="1"/>
</dbReference>
<dbReference type="Gene3D" id="3.40.50.1820">
    <property type="entry name" value="alpha/beta hydrolase"/>
    <property type="match status" value="1"/>
</dbReference>
<dbReference type="OrthoDB" id="443318at2759"/>
<dbReference type="GO" id="GO:0000324">
    <property type="term" value="C:fungal-type vacuole"/>
    <property type="evidence" value="ECO:0007669"/>
    <property type="project" value="TreeGrafter"/>
</dbReference>
<evidence type="ECO:0000256" key="6">
    <source>
        <dbReference type="ARBA" id="ARBA00023180"/>
    </source>
</evidence>
<dbReference type="PRINTS" id="PR00724">
    <property type="entry name" value="CRBOXYPTASEC"/>
</dbReference>
<evidence type="ECO:0000256" key="7">
    <source>
        <dbReference type="RuleBase" id="RU361156"/>
    </source>
</evidence>
<organism evidence="9 10">
    <name type="scientific">Microbotryum intermedium</name>
    <dbReference type="NCBI Taxonomy" id="269621"/>
    <lineage>
        <taxon>Eukaryota</taxon>
        <taxon>Fungi</taxon>
        <taxon>Dikarya</taxon>
        <taxon>Basidiomycota</taxon>
        <taxon>Pucciniomycotina</taxon>
        <taxon>Microbotryomycetes</taxon>
        <taxon>Microbotryales</taxon>
        <taxon>Microbotryaceae</taxon>
        <taxon>Microbotryum</taxon>
    </lineage>
</organism>
<evidence type="ECO:0000313" key="10">
    <source>
        <dbReference type="Proteomes" id="UP000198372"/>
    </source>
</evidence>
<keyword evidence="6" id="KW-0325">Glycoprotein</keyword>